<evidence type="ECO:0000313" key="1">
    <source>
        <dbReference type="EMBL" id="KKN77270.1"/>
    </source>
</evidence>
<reference evidence="1" key="1">
    <citation type="journal article" date="2015" name="Nature">
        <title>Complex archaea that bridge the gap between prokaryotes and eukaryotes.</title>
        <authorList>
            <person name="Spang A."/>
            <person name="Saw J.H."/>
            <person name="Jorgensen S.L."/>
            <person name="Zaremba-Niedzwiedzka K."/>
            <person name="Martijn J."/>
            <person name="Lind A.E."/>
            <person name="van Eijk R."/>
            <person name="Schleper C."/>
            <person name="Guy L."/>
            <person name="Ettema T.J."/>
        </authorList>
    </citation>
    <scope>NUCLEOTIDE SEQUENCE</scope>
</reference>
<dbReference type="AlphaFoldDB" id="A0A0F9T7W2"/>
<dbReference type="EMBL" id="LAZR01000282">
    <property type="protein sequence ID" value="KKN77270.1"/>
    <property type="molecule type" value="Genomic_DNA"/>
</dbReference>
<accession>A0A0F9T7W2</accession>
<proteinExistence type="predicted"/>
<protein>
    <submittedName>
        <fullName evidence="1">Uncharacterized protein</fullName>
    </submittedName>
</protein>
<comment type="caution">
    <text evidence="1">The sequence shown here is derived from an EMBL/GenBank/DDBJ whole genome shotgun (WGS) entry which is preliminary data.</text>
</comment>
<sequence>MSSMGDTPLFVRTKWKCVNCEHEVEIVNADCLDMGIAECEKCGIKGLRKVELK</sequence>
<gene>
    <name evidence="1" type="ORF">LCGC14_0362480</name>
</gene>
<organism evidence="1">
    <name type="scientific">marine sediment metagenome</name>
    <dbReference type="NCBI Taxonomy" id="412755"/>
    <lineage>
        <taxon>unclassified sequences</taxon>
        <taxon>metagenomes</taxon>
        <taxon>ecological metagenomes</taxon>
    </lineage>
</organism>
<name>A0A0F9T7W2_9ZZZZ</name>